<dbReference type="InterPro" id="IPR039425">
    <property type="entry name" value="RNA_pol_sigma-70-like"/>
</dbReference>
<dbReference type="GO" id="GO:0016987">
    <property type="term" value="F:sigma factor activity"/>
    <property type="evidence" value="ECO:0007669"/>
    <property type="project" value="UniProtKB-KW"/>
</dbReference>
<dbReference type="InterPro" id="IPR013324">
    <property type="entry name" value="RNA_pol_sigma_r3/r4-like"/>
</dbReference>
<dbReference type="InterPro" id="IPR013249">
    <property type="entry name" value="RNA_pol_sigma70_r4_t2"/>
</dbReference>
<dbReference type="PANTHER" id="PTHR43133:SF25">
    <property type="entry name" value="RNA POLYMERASE SIGMA FACTOR RFAY-RELATED"/>
    <property type="match status" value="1"/>
</dbReference>
<dbReference type="GO" id="GO:0003677">
    <property type="term" value="F:DNA binding"/>
    <property type="evidence" value="ECO:0007669"/>
    <property type="project" value="InterPro"/>
</dbReference>
<keyword evidence="3" id="KW-0731">Sigma factor</keyword>
<gene>
    <name evidence="8" type="ORF">Q4527_02345</name>
</gene>
<keyword evidence="5" id="KW-0472">Membrane</keyword>
<proteinExistence type="inferred from homology"/>
<dbReference type="CDD" id="cd06171">
    <property type="entry name" value="Sigma70_r4"/>
    <property type="match status" value="1"/>
</dbReference>
<dbReference type="PANTHER" id="PTHR43133">
    <property type="entry name" value="RNA POLYMERASE ECF-TYPE SIGMA FACTO"/>
    <property type="match status" value="1"/>
</dbReference>
<feature type="domain" description="RNA polymerase sigma factor 70 region 4 type 2" evidence="7">
    <location>
        <begin position="124"/>
        <end position="175"/>
    </location>
</feature>
<accession>A0AAW7YYX8</accession>
<dbReference type="Gene3D" id="1.10.1740.10">
    <property type="match status" value="1"/>
</dbReference>
<keyword evidence="5" id="KW-0812">Transmembrane</keyword>
<evidence type="ECO:0000313" key="8">
    <source>
        <dbReference type="EMBL" id="MDO6576208.1"/>
    </source>
</evidence>
<evidence type="ECO:0000256" key="2">
    <source>
        <dbReference type="ARBA" id="ARBA00023015"/>
    </source>
</evidence>
<feature type="domain" description="RNA polymerase sigma-70 region 2" evidence="6">
    <location>
        <begin position="22"/>
        <end position="88"/>
    </location>
</feature>
<dbReference type="SUPFAM" id="SSF88659">
    <property type="entry name" value="Sigma3 and sigma4 domains of RNA polymerase sigma factors"/>
    <property type="match status" value="1"/>
</dbReference>
<reference evidence="8" key="1">
    <citation type="submission" date="2023-07" db="EMBL/GenBank/DDBJ databases">
        <title>Genome content predicts the carbon catabolic preferences of heterotrophic bacteria.</title>
        <authorList>
            <person name="Gralka M."/>
        </authorList>
    </citation>
    <scope>NUCLEOTIDE SEQUENCE</scope>
    <source>
        <strain evidence="8">F2M12</strain>
    </source>
</reference>
<name>A0AAW7YYX8_9ALTE</name>
<keyword evidence="5" id="KW-1133">Transmembrane helix</keyword>
<dbReference type="InterPro" id="IPR013325">
    <property type="entry name" value="RNA_pol_sigma_r2"/>
</dbReference>
<dbReference type="Gene3D" id="1.10.10.10">
    <property type="entry name" value="Winged helix-like DNA-binding domain superfamily/Winged helix DNA-binding domain"/>
    <property type="match status" value="1"/>
</dbReference>
<evidence type="ECO:0000313" key="9">
    <source>
        <dbReference type="Proteomes" id="UP001170717"/>
    </source>
</evidence>
<keyword evidence="4" id="KW-0804">Transcription</keyword>
<feature type="transmembrane region" description="Helical" evidence="5">
    <location>
        <begin position="301"/>
        <end position="319"/>
    </location>
</feature>
<dbReference type="InterPro" id="IPR036388">
    <property type="entry name" value="WH-like_DNA-bd_sf"/>
</dbReference>
<dbReference type="Pfam" id="PF04542">
    <property type="entry name" value="Sigma70_r2"/>
    <property type="match status" value="1"/>
</dbReference>
<dbReference type="GO" id="GO:0006352">
    <property type="term" value="P:DNA-templated transcription initiation"/>
    <property type="evidence" value="ECO:0007669"/>
    <property type="project" value="InterPro"/>
</dbReference>
<sequence length="400" mass="43711">MDVYSSDVIAAQSGDLKAFERLINASKNTVTAIALGIVRDIDASEDVAQKVFINCWQNLASLTNPKSFMPWVRQVARYMAINYLRDNKVSQSIKGDEGESILASFCKSDDTLETRVSDEQTKKIVAALIDELPSDSREVVLLYYREQCSTKHVAQLLNISDAAVRQKLSRARAMLKTLTLDKFSRVIIATTPAVTFTSMTLSLLANTKPAAAAVTAGATGSASKSGVLTSVWSKVIWVLSGAMFGALVAMMAVIASHKLAERYMQHESDKKKLKQVRNYTLVWIFVWGVLFAASYEFSTGFIAPLLIYCGFGAGIAILTKRAHQIIYSPSQKLNSPPSDTEFSLYEQHEQHAHFGEEKSTDVQVKQPVKVANVLGLYGGLILGFVGLIAGLINSGRLVIG</sequence>
<dbReference type="RefSeq" id="WP_061997645.1">
    <property type="nucleotide sequence ID" value="NZ_CP015346.1"/>
</dbReference>
<dbReference type="NCBIfam" id="TIGR02937">
    <property type="entry name" value="sigma70-ECF"/>
    <property type="match status" value="1"/>
</dbReference>
<dbReference type="SUPFAM" id="SSF88946">
    <property type="entry name" value="Sigma2 domain of RNA polymerase sigma factors"/>
    <property type="match status" value="1"/>
</dbReference>
<evidence type="ECO:0000256" key="5">
    <source>
        <dbReference type="SAM" id="Phobius"/>
    </source>
</evidence>
<feature type="transmembrane region" description="Helical" evidence="5">
    <location>
        <begin position="186"/>
        <end position="205"/>
    </location>
</feature>
<dbReference type="Pfam" id="PF08281">
    <property type="entry name" value="Sigma70_r4_2"/>
    <property type="match status" value="1"/>
</dbReference>
<dbReference type="InterPro" id="IPR014284">
    <property type="entry name" value="RNA_pol_sigma-70_dom"/>
</dbReference>
<dbReference type="InterPro" id="IPR007627">
    <property type="entry name" value="RNA_pol_sigma70_r2"/>
</dbReference>
<feature type="transmembrane region" description="Helical" evidence="5">
    <location>
        <begin position="373"/>
        <end position="392"/>
    </location>
</feature>
<evidence type="ECO:0000256" key="1">
    <source>
        <dbReference type="ARBA" id="ARBA00010641"/>
    </source>
</evidence>
<comment type="caution">
    <text evidence="8">The sequence shown here is derived from an EMBL/GenBank/DDBJ whole genome shotgun (WGS) entry which is preliminary data.</text>
</comment>
<evidence type="ECO:0000256" key="4">
    <source>
        <dbReference type="ARBA" id="ARBA00023163"/>
    </source>
</evidence>
<dbReference type="EMBL" id="JAUOQI010000001">
    <property type="protein sequence ID" value="MDO6576208.1"/>
    <property type="molecule type" value="Genomic_DNA"/>
</dbReference>
<comment type="similarity">
    <text evidence="1">Belongs to the sigma-70 factor family. ECF subfamily.</text>
</comment>
<dbReference type="Proteomes" id="UP001170717">
    <property type="component" value="Unassembled WGS sequence"/>
</dbReference>
<organism evidence="8 9">
    <name type="scientific">Alteromonas stellipolaris</name>
    <dbReference type="NCBI Taxonomy" id="233316"/>
    <lineage>
        <taxon>Bacteria</taxon>
        <taxon>Pseudomonadati</taxon>
        <taxon>Pseudomonadota</taxon>
        <taxon>Gammaproteobacteria</taxon>
        <taxon>Alteromonadales</taxon>
        <taxon>Alteromonadaceae</taxon>
        <taxon>Alteromonas/Salinimonas group</taxon>
        <taxon>Alteromonas</taxon>
    </lineage>
</organism>
<evidence type="ECO:0000256" key="3">
    <source>
        <dbReference type="ARBA" id="ARBA00023082"/>
    </source>
</evidence>
<dbReference type="AlphaFoldDB" id="A0AAW7YYX8"/>
<evidence type="ECO:0000259" key="7">
    <source>
        <dbReference type="Pfam" id="PF08281"/>
    </source>
</evidence>
<evidence type="ECO:0000259" key="6">
    <source>
        <dbReference type="Pfam" id="PF04542"/>
    </source>
</evidence>
<feature type="transmembrane region" description="Helical" evidence="5">
    <location>
        <begin position="235"/>
        <end position="255"/>
    </location>
</feature>
<protein>
    <submittedName>
        <fullName evidence="8">Sigma-70 family RNA polymerase sigma factor</fullName>
    </submittedName>
</protein>
<feature type="transmembrane region" description="Helical" evidence="5">
    <location>
        <begin position="276"/>
        <end position="295"/>
    </location>
</feature>
<keyword evidence="2" id="KW-0805">Transcription regulation</keyword>